<sequence length="73" mass="8078">MEQHQQRAAKKQRFRVAGECFPCPKGPPGILFVVTNFPYTRGGPPGEDGLCRGLTTGHIVSTNHPEADYLIRQ</sequence>
<name>A0A914HZJ9_GLORO</name>
<reference evidence="2" key="1">
    <citation type="submission" date="2022-11" db="UniProtKB">
        <authorList>
            <consortium name="WormBaseParasite"/>
        </authorList>
    </citation>
    <scope>IDENTIFICATION</scope>
</reference>
<keyword evidence="1" id="KW-1185">Reference proteome</keyword>
<dbReference type="WBParaSite" id="Gr19_v10_g5530.t1">
    <property type="protein sequence ID" value="Gr19_v10_g5530.t1"/>
    <property type="gene ID" value="Gr19_v10_g5530"/>
</dbReference>
<accession>A0A914HZJ9</accession>
<evidence type="ECO:0000313" key="2">
    <source>
        <dbReference type="WBParaSite" id="Gr19_v10_g5530.t1"/>
    </source>
</evidence>
<proteinExistence type="predicted"/>
<dbReference type="AlphaFoldDB" id="A0A914HZJ9"/>
<dbReference type="Proteomes" id="UP000887572">
    <property type="component" value="Unplaced"/>
</dbReference>
<organism evidence="1 2">
    <name type="scientific">Globodera rostochiensis</name>
    <name type="common">Golden nematode worm</name>
    <name type="synonym">Heterodera rostochiensis</name>
    <dbReference type="NCBI Taxonomy" id="31243"/>
    <lineage>
        <taxon>Eukaryota</taxon>
        <taxon>Metazoa</taxon>
        <taxon>Ecdysozoa</taxon>
        <taxon>Nematoda</taxon>
        <taxon>Chromadorea</taxon>
        <taxon>Rhabditida</taxon>
        <taxon>Tylenchina</taxon>
        <taxon>Tylenchomorpha</taxon>
        <taxon>Tylenchoidea</taxon>
        <taxon>Heteroderidae</taxon>
        <taxon>Heteroderinae</taxon>
        <taxon>Globodera</taxon>
    </lineage>
</organism>
<protein>
    <submittedName>
        <fullName evidence="2">Uncharacterized protein</fullName>
    </submittedName>
</protein>
<evidence type="ECO:0000313" key="1">
    <source>
        <dbReference type="Proteomes" id="UP000887572"/>
    </source>
</evidence>